<dbReference type="GO" id="GO:0016791">
    <property type="term" value="F:phosphatase activity"/>
    <property type="evidence" value="ECO:0007669"/>
    <property type="project" value="TreeGrafter"/>
</dbReference>
<dbReference type="AlphaFoldDB" id="X0XQ15"/>
<feature type="non-terminal residue" evidence="3">
    <location>
        <position position="1"/>
    </location>
</feature>
<comment type="caution">
    <text evidence="3">The sequence shown here is derived from an EMBL/GenBank/DDBJ whole genome shotgun (WGS) entry which is preliminary data.</text>
</comment>
<evidence type="ECO:0000259" key="2">
    <source>
        <dbReference type="Pfam" id="PF07228"/>
    </source>
</evidence>
<dbReference type="EMBL" id="BARS01058079">
    <property type="protein sequence ID" value="GAG45279.1"/>
    <property type="molecule type" value="Genomic_DNA"/>
</dbReference>
<dbReference type="PANTHER" id="PTHR43156:SF2">
    <property type="entry name" value="STAGE II SPORULATION PROTEIN E"/>
    <property type="match status" value="1"/>
</dbReference>
<dbReference type="Pfam" id="PF07228">
    <property type="entry name" value="SpoIIE"/>
    <property type="match status" value="1"/>
</dbReference>
<accession>X0XQ15</accession>
<dbReference type="Gene3D" id="3.60.40.10">
    <property type="entry name" value="PPM-type phosphatase domain"/>
    <property type="match status" value="1"/>
</dbReference>
<keyword evidence="1" id="KW-0378">Hydrolase</keyword>
<protein>
    <recommendedName>
        <fullName evidence="2">PPM-type phosphatase domain-containing protein</fullName>
    </recommendedName>
</protein>
<evidence type="ECO:0000256" key="1">
    <source>
        <dbReference type="ARBA" id="ARBA00022801"/>
    </source>
</evidence>
<sequence length="115" mass="12395">NVGGDYYDFFTISEDELGIVIADVSGHSIGAALMMATARSVLRTEVLQNSDPSVLLARTGAVMHADLAAAELFITMFYARYNRKTGTLTYANGGHNLPFIYRVKDGECAIIDADG</sequence>
<gene>
    <name evidence="3" type="ORF">S01H1_84877</name>
</gene>
<dbReference type="InterPro" id="IPR036457">
    <property type="entry name" value="PPM-type-like_dom_sf"/>
</dbReference>
<name>X0XQ15_9ZZZZ</name>
<evidence type="ECO:0000313" key="3">
    <source>
        <dbReference type="EMBL" id="GAG45279.1"/>
    </source>
</evidence>
<reference evidence="3" key="1">
    <citation type="journal article" date="2014" name="Front. Microbiol.">
        <title>High frequency of phylogenetically diverse reductive dehalogenase-homologous genes in deep subseafloor sedimentary metagenomes.</title>
        <authorList>
            <person name="Kawai M."/>
            <person name="Futagami T."/>
            <person name="Toyoda A."/>
            <person name="Takaki Y."/>
            <person name="Nishi S."/>
            <person name="Hori S."/>
            <person name="Arai W."/>
            <person name="Tsubouchi T."/>
            <person name="Morono Y."/>
            <person name="Uchiyama I."/>
            <person name="Ito T."/>
            <person name="Fujiyama A."/>
            <person name="Inagaki F."/>
            <person name="Takami H."/>
        </authorList>
    </citation>
    <scope>NUCLEOTIDE SEQUENCE</scope>
    <source>
        <strain evidence="3">Expedition CK06-06</strain>
    </source>
</reference>
<feature type="non-terminal residue" evidence="3">
    <location>
        <position position="115"/>
    </location>
</feature>
<dbReference type="PANTHER" id="PTHR43156">
    <property type="entry name" value="STAGE II SPORULATION PROTEIN E-RELATED"/>
    <property type="match status" value="1"/>
</dbReference>
<dbReference type="InterPro" id="IPR001932">
    <property type="entry name" value="PPM-type_phosphatase-like_dom"/>
</dbReference>
<dbReference type="InterPro" id="IPR052016">
    <property type="entry name" value="Bact_Sigma-Reg"/>
</dbReference>
<feature type="domain" description="PPM-type phosphatase" evidence="2">
    <location>
        <begin position="14"/>
        <end position="113"/>
    </location>
</feature>
<proteinExistence type="predicted"/>
<organism evidence="3">
    <name type="scientific">marine sediment metagenome</name>
    <dbReference type="NCBI Taxonomy" id="412755"/>
    <lineage>
        <taxon>unclassified sequences</taxon>
        <taxon>metagenomes</taxon>
        <taxon>ecological metagenomes</taxon>
    </lineage>
</organism>